<dbReference type="GO" id="GO:0016740">
    <property type="term" value="F:transferase activity"/>
    <property type="evidence" value="ECO:0007669"/>
    <property type="project" value="UniProtKB-KW"/>
</dbReference>
<reference evidence="2 3" key="1">
    <citation type="submission" date="2017-05" db="EMBL/GenBank/DDBJ databases">
        <authorList>
            <person name="Varghese N."/>
            <person name="Submissions S."/>
        </authorList>
    </citation>
    <scope>NUCLEOTIDE SEQUENCE [LARGE SCALE GENOMIC DNA]</scope>
    <source>
        <strain evidence="2 3">DSM 46834</strain>
    </source>
</reference>
<keyword evidence="1" id="KW-0472">Membrane</keyword>
<evidence type="ECO:0000313" key="2">
    <source>
        <dbReference type="EMBL" id="SMO98515.1"/>
    </source>
</evidence>
<keyword evidence="1" id="KW-1133">Transmembrane helix</keyword>
<dbReference type="EMBL" id="FXTJ01000013">
    <property type="protein sequence ID" value="SMO98515.1"/>
    <property type="molecule type" value="Genomic_DNA"/>
</dbReference>
<dbReference type="Pfam" id="PF00132">
    <property type="entry name" value="Hexapep"/>
    <property type="match status" value="1"/>
</dbReference>
<dbReference type="PANTHER" id="PTHR23416">
    <property type="entry name" value="SIALIC ACID SYNTHASE-RELATED"/>
    <property type="match status" value="1"/>
</dbReference>
<organism evidence="2 3">
    <name type="scientific">Geodermatophilus aquaeductus</name>
    <dbReference type="NCBI Taxonomy" id="1564161"/>
    <lineage>
        <taxon>Bacteria</taxon>
        <taxon>Bacillati</taxon>
        <taxon>Actinomycetota</taxon>
        <taxon>Actinomycetes</taxon>
        <taxon>Geodermatophilales</taxon>
        <taxon>Geodermatophilaceae</taxon>
        <taxon>Geodermatophilus</taxon>
    </lineage>
</organism>
<dbReference type="AlphaFoldDB" id="A0A521FQM1"/>
<name>A0A521FQM1_9ACTN</name>
<dbReference type="Proteomes" id="UP000317484">
    <property type="component" value="Unassembled WGS sequence"/>
</dbReference>
<accession>A0A521FQM1</accession>
<dbReference type="InterPro" id="IPR051159">
    <property type="entry name" value="Hexapeptide_acetyltransf"/>
</dbReference>
<keyword evidence="1" id="KW-0812">Transmembrane</keyword>
<evidence type="ECO:0000256" key="1">
    <source>
        <dbReference type="SAM" id="Phobius"/>
    </source>
</evidence>
<evidence type="ECO:0000313" key="3">
    <source>
        <dbReference type="Proteomes" id="UP000317484"/>
    </source>
</evidence>
<dbReference type="Gene3D" id="2.160.10.10">
    <property type="entry name" value="Hexapeptide repeat proteins"/>
    <property type="match status" value="1"/>
</dbReference>
<feature type="transmembrane region" description="Helical" evidence="1">
    <location>
        <begin position="12"/>
        <end position="31"/>
    </location>
</feature>
<dbReference type="InterPro" id="IPR001451">
    <property type="entry name" value="Hexapep"/>
</dbReference>
<keyword evidence="2" id="KW-0808">Transferase</keyword>
<keyword evidence="3" id="KW-1185">Reference proteome</keyword>
<proteinExistence type="predicted"/>
<dbReference type="InterPro" id="IPR011004">
    <property type="entry name" value="Trimer_LpxA-like_sf"/>
</dbReference>
<gene>
    <name evidence="2" type="ORF">SAMN06273567_11388</name>
</gene>
<sequence length="182" mass="19783">MRSTSEVRIRPFLVLASINTVAMSHLVPARLRRLLLRWSGMRIGDAWVAAGCLFRGTDVVIGDDSRIGYRVFFDFERVTIGRGVSIGTDVKLLSASHQLGDARRRAADQWSAPIEVCDGVWLGAGVTVLPGVTIREGCVVGAGAVVVEDTEPHGLYAGVPATRRRDLDRDTGPCHRADTPFE</sequence>
<dbReference type="SUPFAM" id="SSF51161">
    <property type="entry name" value="Trimeric LpxA-like enzymes"/>
    <property type="match status" value="1"/>
</dbReference>
<dbReference type="CDD" id="cd04647">
    <property type="entry name" value="LbH_MAT_like"/>
    <property type="match status" value="1"/>
</dbReference>
<protein>
    <submittedName>
        <fullName evidence="2">Maltose O-acetyltransferase</fullName>
    </submittedName>
</protein>
<dbReference type="RefSeq" id="WP_142460737.1">
    <property type="nucleotide sequence ID" value="NZ_FXTJ01000013.1"/>
</dbReference>